<organism evidence="3 4">
    <name type="scientific">Streptomyces gottesmaniae</name>
    <dbReference type="NCBI Taxonomy" id="3075518"/>
    <lineage>
        <taxon>Bacteria</taxon>
        <taxon>Bacillati</taxon>
        <taxon>Actinomycetota</taxon>
        <taxon>Actinomycetes</taxon>
        <taxon>Kitasatosporales</taxon>
        <taxon>Streptomycetaceae</taxon>
        <taxon>Streptomyces</taxon>
    </lineage>
</organism>
<dbReference type="InterPro" id="IPR019060">
    <property type="entry name" value="DUF2382"/>
</dbReference>
<dbReference type="Pfam" id="PF09557">
    <property type="entry name" value="DUF2382"/>
    <property type="match status" value="1"/>
</dbReference>
<protein>
    <submittedName>
        <fullName evidence="3">DUF2382 domain-containing protein</fullName>
    </submittedName>
</protein>
<evidence type="ECO:0000259" key="2">
    <source>
        <dbReference type="Pfam" id="PF09557"/>
    </source>
</evidence>
<feature type="region of interest" description="Disordered" evidence="1">
    <location>
        <begin position="1"/>
        <end position="41"/>
    </location>
</feature>
<proteinExistence type="predicted"/>
<keyword evidence="4" id="KW-1185">Reference proteome</keyword>
<name>A0ABU2Z6K0_9ACTN</name>
<feature type="compositionally biased region" description="Basic and acidic residues" evidence="1">
    <location>
        <begin position="9"/>
        <end position="21"/>
    </location>
</feature>
<evidence type="ECO:0000313" key="3">
    <source>
        <dbReference type="EMBL" id="MDT0571758.1"/>
    </source>
</evidence>
<evidence type="ECO:0000256" key="1">
    <source>
        <dbReference type="SAM" id="MobiDB-lite"/>
    </source>
</evidence>
<reference evidence="3" key="1">
    <citation type="submission" date="2024-05" db="EMBL/GenBank/DDBJ databases">
        <title>30 novel species of actinomycetes from the DSMZ collection.</title>
        <authorList>
            <person name="Nouioui I."/>
        </authorList>
    </citation>
    <scope>NUCLEOTIDE SEQUENCE</scope>
    <source>
        <strain evidence="3">DSM 3412</strain>
    </source>
</reference>
<accession>A0ABU2Z6K0</accession>
<sequence length="41" mass="4551">MEVQQTVAVRHEEVRVEREPVTEANRSDAMGGPDSARPSTK</sequence>
<dbReference type="Proteomes" id="UP001180737">
    <property type="component" value="Unassembled WGS sequence"/>
</dbReference>
<dbReference type="EMBL" id="JAVRFJ010000032">
    <property type="protein sequence ID" value="MDT0571758.1"/>
    <property type="molecule type" value="Genomic_DNA"/>
</dbReference>
<feature type="domain" description="DUF2382" evidence="2">
    <location>
        <begin position="2"/>
        <end position="30"/>
    </location>
</feature>
<dbReference type="RefSeq" id="WP_311591392.1">
    <property type="nucleotide sequence ID" value="NZ_JAVRFJ010000032.1"/>
</dbReference>
<gene>
    <name evidence="3" type="ORF">RM704_30600</name>
</gene>
<comment type="caution">
    <text evidence="3">The sequence shown here is derived from an EMBL/GenBank/DDBJ whole genome shotgun (WGS) entry which is preliminary data.</text>
</comment>
<evidence type="ECO:0000313" key="4">
    <source>
        <dbReference type="Proteomes" id="UP001180737"/>
    </source>
</evidence>